<dbReference type="InterPro" id="IPR027417">
    <property type="entry name" value="P-loop_NTPase"/>
</dbReference>
<dbReference type="SUPFAM" id="SSF54211">
    <property type="entry name" value="Ribosomal protein S5 domain 2-like"/>
    <property type="match status" value="1"/>
</dbReference>
<dbReference type="Gene3D" id="3.30.230.10">
    <property type="match status" value="1"/>
</dbReference>
<dbReference type="AlphaFoldDB" id="A0A4P6FFF0"/>
<protein>
    <submittedName>
        <fullName evidence="3">ATP-binding protein</fullName>
    </submittedName>
</protein>
<dbReference type="PANTHER" id="PTHR32039:SF7">
    <property type="entry name" value="COMPETENCE PROTEIN COMM"/>
    <property type="match status" value="1"/>
</dbReference>
<dbReference type="InterPro" id="IPR020568">
    <property type="entry name" value="Ribosomal_Su5_D2-typ_SF"/>
</dbReference>
<dbReference type="NCBIfam" id="TIGR00368">
    <property type="entry name" value="YifB family Mg chelatase-like AAA ATPase"/>
    <property type="match status" value="1"/>
</dbReference>
<dbReference type="InterPro" id="IPR045006">
    <property type="entry name" value="CHLI-like"/>
</dbReference>
<dbReference type="RefSeq" id="WP_129191316.1">
    <property type="nucleotide sequence ID" value="NZ_CP035491.1"/>
</dbReference>
<dbReference type="GO" id="GO:0005524">
    <property type="term" value="F:ATP binding"/>
    <property type="evidence" value="ECO:0007669"/>
    <property type="project" value="UniProtKB-KW"/>
</dbReference>
<dbReference type="SUPFAM" id="SSF52540">
    <property type="entry name" value="P-loop containing nucleoside triphosphate hydrolases"/>
    <property type="match status" value="1"/>
</dbReference>
<dbReference type="PRINTS" id="PR00830">
    <property type="entry name" value="ENDOLAPTASE"/>
</dbReference>
<comment type="similarity">
    <text evidence="1">Belongs to the Mg-chelatase subunits D/I family. ComM subfamily.</text>
</comment>
<keyword evidence="3" id="KW-0547">Nucleotide-binding</keyword>
<dbReference type="InterPro" id="IPR003593">
    <property type="entry name" value="AAA+_ATPase"/>
</dbReference>
<dbReference type="Pfam" id="PF13541">
    <property type="entry name" value="ChlI"/>
    <property type="match status" value="1"/>
</dbReference>
<evidence type="ECO:0000259" key="2">
    <source>
        <dbReference type="SMART" id="SM00382"/>
    </source>
</evidence>
<dbReference type="EMBL" id="CP035491">
    <property type="protein sequence ID" value="QAY73803.1"/>
    <property type="molecule type" value="Genomic_DNA"/>
</dbReference>
<dbReference type="InterPro" id="IPR000523">
    <property type="entry name" value="Mg_chelatse_chII-like_cat_dom"/>
</dbReference>
<dbReference type="PANTHER" id="PTHR32039">
    <property type="entry name" value="MAGNESIUM-CHELATASE SUBUNIT CHLI"/>
    <property type="match status" value="1"/>
</dbReference>
<keyword evidence="3" id="KW-0067">ATP-binding</keyword>
<dbReference type="Proteomes" id="UP000291259">
    <property type="component" value="Chromosome"/>
</dbReference>
<dbReference type="SMART" id="SM00382">
    <property type="entry name" value="AAA"/>
    <property type="match status" value="1"/>
</dbReference>
<organism evidence="3 4">
    <name type="scientific">Agromyces protaetiae</name>
    <dbReference type="NCBI Taxonomy" id="2509455"/>
    <lineage>
        <taxon>Bacteria</taxon>
        <taxon>Bacillati</taxon>
        <taxon>Actinomycetota</taxon>
        <taxon>Actinomycetes</taxon>
        <taxon>Micrococcales</taxon>
        <taxon>Microbacteriaceae</taxon>
        <taxon>Agromyces</taxon>
    </lineage>
</organism>
<evidence type="ECO:0000313" key="4">
    <source>
        <dbReference type="Proteomes" id="UP000291259"/>
    </source>
</evidence>
<evidence type="ECO:0000256" key="1">
    <source>
        <dbReference type="ARBA" id="ARBA00006354"/>
    </source>
</evidence>
<dbReference type="Pfam" id="PF01078">
    <property type="entry name" value="Mg_chelatase"/>
    <property type="match status" value="1"/>
</dbReference>
<evidence type="ECO:0000313" key="3">
    <source>
        <dbReference type="EMBL" id="QAY73803.1"/>
    </source>
</evidence>
<accession>A0A4P6FFF0</accession>
<sequence>MPVGRTRSVAMLGLSGSVVDVEADLAAQLPSLAIIGLPDASLAEARDRVRSAATNAGCPLPQRRLTVNLSPASLPKNGSGFDLSIALACLAAAGEIDAASVDRVVHLGELGLDGRVRPIAGVLPAVLAAARAGHDTVMVPEANAAEARLVPGVDVIAVGSLLEAAIRHGGRYDPAGLDAFAALPAPRLEPTGASESPAPVGDLAEVAGNRDAVDALLVAAAGGHHVFLEGPPGAGKTMLASRLPGILPDLDADRALEVASIRSLAGEAPPGGLSLRPPFEAPHHTASAAAMIGGGSRMLRPGAAARATHGVLFLDEAPEFAASVLDVLRQPLESGSVSIHRASAVATFPARFQLVLAANPCPCGQYGLKDGECVCAPVVRRRYLARISGPLLDRVDIRLHVPRITAAKLQAAVEEPTMTSAEARAKVVEARRVAADRLRGTPWRTNAELPGPWMRGKGRMHPGGKATVSLDRALELGDVTMRGYDRVLKLAWTMADLDGAAAPDKHHVGHALLLRKGIVR</sequence>
<dbReference type="Gene3D" id="3.40.50.300">
    <property type="entry name" value="P-loop containing nucleotide triphosphate hydrolases"/>
    <property type="match status" value="1"/>
</dbReference>
<reference evidence="3 4" key="1">
    <citation type="submission" date="2019-01" db="EMBL/GenBank/DDBJ databases">
        <title>Genome sequencing of strain FW100M-8.</title>
        <authorList>
            <person name="Heo J."/>
            <person name="Kim S.-J."/>
            <person name="Kim J.-S."/>
            <person name="Hong S.-B."/>
            <person name="Kwon S.-W."/>
        </authorList>
    </citation>
    <scope>NUCLEOTIDE SEQUENCE [LARGE SCALE GENOMIC DNA]</scope>
    <source>
        <strain evidence="3 4">FW100M-8</strain>
    </source>
</reference>
<name>A0A4P6FFF0_9MICO</name>
<dbReference type="InterPro" id="IPR014721">
    <property type="entry name" value="Ribsml_uS5_D2-typ_fold_subgr"/>
</dbReference>
<dbReference type="OrthoDB" id="9813147at2"/>
<proteinExistence type="inferred from homology"/>
<dbReference type="KEGG" id="agf:ET445_11045"/>
<dbReference type="InterPro" id="IPR025158">
    <property type="entry name" value="Mg_chelat-rel_C"/>
</dbReference>
<feature type="domain" description="AAA+ ATPase" evidence="2">
    <location>
        <begin position="222"/>
        <end position="405"/>
    </location>
</feature>
<dbReference type="InterPro" id="IPR004482">
    <property type="entry name" value="Mg_chelat-rel"/>
</dbReference>
<keyword evidence="4" id="KW-1185">Reference proteome</keyword>
<dbReference type="Pfam" id="PF13335">
    <property type="entry name" value="Mg_chelatase_C"/>
    <property type="match status" value="1"/>
</dbReference>
<gene>
    <name evidence="3" type="ORF">ET445_11045</name>
</gene>